<dbReference type="EMBL" id="LLWF02000143">
    <property type="protein sequence ID" value="ONH81285.1"/>
    <property type="molecule type" value="Genomic_DNA"/>
</dbReference>
<proteinExistence type="inferred from homology"/>
<keyword evidence="10" id="KW-1185">Reference proteome</keyword>
<name>A0A1S8D1H0_9PROT</name>
<dbReference type="InterPro" id="IPR001405">
    <property type="entry name" value="UPF0758"/>
</dbReference>
<dbReference type="NCBIfam" id="TIGR00608">
    <property type="entry name" value="radc"/>
    <property type="match status" value="1"/>
</dbReference>
<dbReference type="PANTHER" id="PTHR30471">
    <property type="entry name" value="DNA REPAIR PROTEIN RADC"/>
    <property type="match status" value="1"/>
</dbReference>
<feature type="domain" description="MPN" evidence="8">
    <location>
        <begin position="119"/>
        <end position="241"/>
    </location>
</feature>
<dbReference type="Proteomes" id="UP000054844">
    <property type="component" value="Unassembled WGS sequence"/>
</dbReference>
<evidence type="ECO:0000256" key="6">
    <source>
        <dbReference type="RuleBase" id="RU003797"/>
    </source>
</evidence>
<dbReference type="SUPFAM" id="SSF47781">
    <property type="entry name" value="RuvA domain 2-like"/>
    <property type="match status" value="1"/>
</dbReference>
<organism evidence="9 10">
    <name type="scientific">Roseomonas mucosa</name>
    <dbReference type="NCBI Taxonomy" id="207340"/>
    <lineage>
        <taxon>Bacteria</taxon>
        <taxon>Pseudomonadati</taxon>
        <taxon>Pseudomonadota</taxon>
        <taxon>Alphaproteobacteria</taxon>
        <taxon>Acetobacterales</taxon>
        <taxon>Roseomonadaceae</taxon>
        <taxon>Roseomonas</taxon>
    </lineage>
</organism>
<evidence type="ECO:0000259" key="8">
    <source>
        <dbReference type="PROSITE" id="PS50249"/>
    </source>
</evidence>
<evidence type="ECO:0000256" key="7">
    <source>
        <dbReference type="SAM" id="MobiDB-lite"/>
    </source>
</evidence>
<dbReference type="GO" id="GO:0006508">
    <property type="term" value="P:proteolysis"/>
    <property type="evidence" value="ECO:0007669"/>
    <property type="project" value="UniProtKB-KW"/>
</dbReference>
<dbReference type="NCBIfam" id="NF000642">
    <property type="entry name" value="PRK00024.1"/>
    <property type="match status" value="1"/>
</dbReference>
<dbReference type="PROSITE" id="PS01302">
    <property type="entry name" value="UPF0758"/>
    <property type="match status" value="1"/>
</dbReference>
<protein>
    <recommendedName>
        <fullName evidence="8">MPN domain-containing protein</fullName>
    </recommendedName>
</protein>
<keyword evidence="2" id="KW-0479">Metal-binding</keyword>
<dbReference type="Pfam" id="PF04002">
    <property type="entry name" value="RadC"/>
    <property type="match status" value="1"/>
</dbReference>
<reference evidence="9" key="1">
    <citation type="submission" date="2016-12" db="EMBL/GenBank/DDBJ databases">
        <title>Draft genome sequence of Roseomonas mucosa strain AU37, isolated from a peripheral intravenous catheter.</title>
        <authorList>
            <person name="Choudhury M.A."/>
            <person name="Sidjabat H.E."/>
            <person name="Wailan A.M."/>
            <person name="Zhang L."/>
            <person name="Marsh N.M."/>
            <person name="Rickard C.M."/>
            <person name="Davies M."/>
            <person name="Mcmillan D.J."/>
        </authorList>
    </citation>
    <scope>NUCLEOTIDE SEQUENCE [LARGE SCALE GENOMIC DNA]</scope>
    <source>
        <strain evidence="9">AU37</strain>
    </source>
</reference>
<evidence type="ECO:0000313" key="9">
    <source>
        <dbReference type="EMBL" id="ONH81285.1"/>
    </source>
</evidence>
<dbReference type="SUPFAM" id="SSF102712">
    <property type="entry name" value="JAB1/MPN domain"/>
    <property type="match status" value="1"/>
</dbReference>
<dbReference type="CDD" id="cd08071">
    <property type="entry name" value="MPN_DUF2466"/>
    <property type="match status" value="1"/>
</dbReference>
<dbReference type="Gene3D" id="3.40.140.10">
    <property type="entry name" value="Cytidine Deaminase, domain 2"/>
    <property type="match status" value="1"/>
</dbReference>
<dbReference type="AlphaFoldDB" id="A0A1S8D1H0"/>
<evidence type="ECO:0000313" key="10">
    <source>
        <dbReference type="Proteomes" id="UP000054844"/>
    </source>
</evidence>
<comment type="similarity">
    <text evidence="6">Belongs to the UPF0758 family.</text>
</comment>
<dbReference type="PROSITE" id="PS50249">
    <property type="entry name" value="MPN"/>
    <property type="match status" value="1"/>
</dbReference>
<comment type="caution">
    <text evidence="9">The sequence shown here is derived from an EMBL/GenBank/DDBJ whole genome shotgun (WGS) entry which is preliminary data.</text>
</comment>
<gene>
    <name evidence="9" type="ORF">APZ41_020685</name>
</gene>
<dbReference type="GO" id="GO:0008237">
    <property type="term" value="F:metallopeptidase activity"/>
    <property type="evidence" value="ECO:0007669"/>
    <property type="project" value="UniProtKB-KW"/>
</dbReference>
<evidence type="ECO:0000256" key="2">
    <source>
        <dbReference type="ARBA" id="ARBA00022723"/>
    </source>
</evidence>
<dbReference type="STRING" id="207340.APZ41_020685"/>
<dbReference type="PANTHER" id="PTHR30471:SF3">
    <property type="entry name" value="UPF0758 PROTEIN YEES-RELATED"/>
    <property type="match status" value="1"/>
</dbReference>
<keyword evidence="3" id="KW-0378">Hydrolase</keyword>
<evidence type="ECO:0000256" key="5">
    <source>
        <dbReference type="ARBA" id="ARBA00023049"/>
    </source>
</evidence>
<evidence type="ECO:0000256" key="1">
    <source>
        <dbReference type="ARBA" id="ARBA00022670"/>
    </source>
</evidence>
<dbReference type="RefSeq" id="WP_076970445.1">
    <property type="nucleotide sequence ID" value="NZ_LLWF02000143.1"/>
</dbReference>
<feature type="region of interest" description="Disordered" evidence="7">
    <location>
        <begin position="1"/>
        <end position="26"/>
    </location>
</feature>
<dbReference type="Gene3D" id="1.10.150.20">
    <property type="entry name" value="5' to 3' exonuclease, C-terminal subdomain"/>
    <property type="match status" value="1"/>
</dbReference>
<keyword evidence="4" id="KW-0862">Zinc</keyword>
<dbReference type="InterPro" id="IPR037518">
    <property type="entry name" value="MPN"/>
</dbReference>
<dbReference type="InterPro" id="IPR020891">
    <property type="entry name" value="UPF0758_CS"/>
</dbReference>
<evidence type="ECO:0000256" key="3">
    <source>
        <dbReference type="ARBA" id="ARBA00022801"/>
    </source>
</evidence>
<dbReference type="OrthoDB" id="9804482at2"/>
<sequence length="241" mass="26069">MLDLPSLPDRPPAAAATPPEGPAGHRHRLRQRFLRGGAEAMPDYELLELLLFAALPRGDTKPLAKTLLARFGSFARAITAPEAELRAIPGVGDAVLASLRLARAAALRLLAQEARQGPVLDNWPRLTAYLSAALSREDVEQFRILFLDSRNRLLADEAQARGTLDHAPAYPREVVRRALELGAAAVILVHNHPSGDPTPSRADLATTEAIRAAATALGILVHDHLIVGRDRTLSFRQEGLL</sequence>
<keyword evidence="1" id="KW-0645">Protease</keyword>
<keyword evidence="5" id="KW-0482">Metalloprotease</keyword>
<dbReference type="GO" id="GO:0046872">
    <property type="term" value="F:metal ion binding"/>
    <property type="evidence" value="ECO:0007669"/>
    <property type="project" value="UniProtKB-KW"/>
</dbReference>
<dbReference type="InterPro" id="IPR025657">
    <property type="entry name" value="RadC_JAB"/>
</dbReference>
<accession>A0A1S8D1H0</accession>
<evidence type="ECO:0000256" key="4">
    <source>
        <dbReference type="ARBA" id="ARBA00022833"/>
    </source>
</evidence>
<dbReference type="InterPro" id="IPR010994">
    <property type="entry name" value="RuvA_2-like"/>
</dbReference>